<dbReference type="RefSeq" id="WP_158267160.1">
    <property type="nucleotide sequence ID" value="NZ_PYAW01000009.1"/>
</dbReference>
<dbReference type="InterPro" id="IPR018060">
    <property type="entry name" value="HTH_AraC"/>
</dbReference>
<comment type="caution">
    <text evidence="5">The sequence shown here is derived from an EMBL/GenBank/DDBJ whole genome shotgun (WGS) entry which is preliminary data.</text>
</comment>
<dbReference type="SUPFAM" id="SSF46689">
    <property type="entry name" value="Homeodomain-like"/>
    <property type="match status" value="1"/>
</dbReference>
<dbReference type="Proteomes" id="UP000240971">
    <property type="component" value="Unassembled WGS sequence"/>
</dbReference>
<evidence type="ECO:0000256" key="3">
    <source>
        <dbReference type="ARBA" id="ARBA00023163"/>
    </source>
</evidence>
<dbReference type="GO" id="GO:0043565">
    <property type="term" value="F:sequence-specific DNA binding"/>
    <property type="evidence" value="ECO:0007669"/>
    <property type="project" value="InterPro"/>
</dbReference>
<dbReference type="PROSITE" id="PS01124">
    <property type="entry name" value="HTH_ARAC_FAMILY_2"/>
    <property type="match status" value="1"/>
</dbReference>
<proteinExistence type="predicted"/>
<organism evidence="5 6">
    <name type="scientific">Chitinophaga niastensis</name>
    <dbReference type="NCBI Taxonomy" id="536980"/>
    <lineage>
        <taxon>Bacteria</taxon>
        <taxon>Pseudomonadati</taxon>
        <taxon>Bacteroidota</taxon>
        <taxon>Chitinophagia</taxon>
        <taxon>Chitinophagales</taxon>
        <taxon>Chitinophagaceae</taxon>
        <taxon>Chitinophaga</taxon>
    </lineage>
</organism>
<keyword evidence="2 5" id="KW-0238">DNA-binding</keyword>
<dbReference type="PANTHER" id="PTHR43280:SF32">
    <property type="entry name" value="TRANSCRIPTIONAL REGULATORY PROTEIN"/>
    <property type="match status" value="1"/>
</dbReference>
<feature type="domain" description="HTH araC/xylS-type" evidence="4">
    <location>
        <begin position="194"/>
        <end position="292"/>
    </location>
</feature>
<dbReference type="Gene3D" id="1.10.10.60">
    <property type="entry name" value="Homeodomain-like"/>
    <property type="match status" value="1"/>
</dbReference>
<keyword evidence="1" id="KW-0805">Transcription regulation</keyword>
<keyword evidence="3" id="KW-0804">Transcription</keyword>
<evidence type="ECO:0000256" key="1">
    <source>
        <dbReference type="ARBA" id="ARBA00023015"/>
    </source>
</evidence>
<dbReference type="SMART" id="SM00342">
    <property type="entry name" value="HTH_ARAC"/>
    <property type="match status" value="1"/>
</dbReference>
<reference evidence="5 6" key="1">
    <citation type="submission" date="2018-03" db="EMBL/GenBank/DDBJ databases">
        <title>Genomic Encyclopedia of Archaeal and Bacterial Type Strains, Phase II (KMG-II): from individual species to whole genera.</title>
        <authorList>
            <person name="Goeker M."/>
        </authorList>
    </citation>
    <scope>NUCLEOTIDE SEQUENCE [LARGE SCALE GENOMIC DNA]</scope>
    <source>
        <strain evidence="5 6">DSM 24859</strain>
    </source>
</reference>
<sequence length="313" mass="35488">MKYPPYRPKQFTLRERHTVDQANLDEIVTIKLLEQISAPQTGSSYSCPIRKRLSILFIVKGSGKCLHRGEVIDLQDKTVYTGFSDCFQQFDIGEGTVGYLLGINPQNLTRVFESVTVVYEGLFATTQPCLRLDAESAEEMNWVVTRILKEAGSKEKYRMEIVHRYISLLLLYLKSQLKNELVLVSMNRKGILIKGFFALLEDAFMIAKTVDYYAGKLCVTAKHLSSVIKMESGYPTSYHINQRIVLEAKRMAQASGACLKEIAYELGYEDVSAFSKLFKRVTGETFSDYKCHLKFGFGKPEGCADRTSNKDIN</sequence>
<protein>
    <submittedName>
        <fullName evidence="5">AraC-like DNA-binding protein</fullName>
    </submittedName>
</protein>
<evidence type="ECO:0000259" key="4">
    <source>
        <dbReference type="PROSITE" id="PS01124"/>
    </source>
</evidence>
<evidence type="ECO:0000313" key="5">
    <source>
        <dbReference type="EMBL" id="PSL43013.1"/>
    </source>
</evidence>
<dbReference type="AlphaFoldDB" id="A0A2P8H9V9"/>
<dbReference type="EMBL" id="PYAW01000009">
    <property type="protein sequence ID" value="PSL43013.1"/>
    <property type="molecule type" value="Genomic_DNA"/>
</dbReference>
<evidence type="ECO:0000313" key="6">
    <source>
        <dbReference type="Proteomes" id="UP000240971"/>
    </source>
</evidence>
<dbReference type="PANTHER" id="PTHR43280">
    <property type="entry name" value="ARAC-FAMILY TRANSCRIPTIONAL REGULATOR"/>
    <property type="match status" value="1"/>
</dbReference>
<keyword evidence="6" id="KW-1185">Reference proteome</keyword>
<dbReference type="OrthoDB" id="9793451at2"/>
<name>A0A2P8H9V9_CHINA</name>
<dbReference type="InterPro" id="IPR009057">
    <property type="entry name" value="Homeodomain-like_sf"/>
</dbReference>
<dbReference type="GO" id="GO:0003700">
    <property type="term" value="F:DNA-binding transcription factor activity"/>
    <property type="evidence" value="ECO:0007669"/>
    <property type="project" value="InterPro"/>
</dbReference>
<gene>
    <name evidence="5" type="ORF">CLV51_1097</name>
</gene>
<dbReference type="Pfam" id="PF12833">
    <property type="entry name" value="HTH_18"/>
    <property type="match status" value="1"/>
</dbReference>
<accession>A0A2P8H9V9</accession>
<evidence type="ECO:0000256" key="2">
    <source>
        <dbReference type="ARBA" id="ARBA00023125"/>
    </source>
</evidence>